<feature type="chain" id="PRO_5043823191" evidence="2">
    <location>
        <begin position="26"/>
        <end position="206"/>
    </location>
</feature>
<dbReference type="AlphaFoldDB" id="A0AAW4L5T9"/>
<gene>
    <name evidence="4" type="ORF">KI809_18305</name>
</gene>
<dbReference type="Pfam" id="PF13505">
    <property type="entry name" value="OMP_b-brl"/>
    <property type="match status" value="1"/>
</dbReference>
<dbReference type="EMBL" id="JAHCVJ010000010">
    <property type="protein sequence ID" value="MBT0666268.1"/>
    <property type="molecule type" value="Genomic_DNA"/>
</dbReference>
<name>A0AAW4L5T9_9BACT</name>
<feature type="signal peptide" evidence="2">
    <location>
        <begin position="1"/>
        <end position="25"/>
    </location>
</feature>
<evidence type="ECO:0000256" key="1">
    <source>
        <dbReference type="ARBA" id="ARBA00022729"/>
    </source>
</evidence>
<dbReference type="RefSeq" id="WP_214173042.1">
    <property type="nucleotide sequence ID" value="NZ_JAHCVJ010000010.1"/>
</dbReference>
<accession>A0AAW4L5T9</accession>
<dbReference type="Gene3D" id="2.40.160.20">
    <property type="match status" value="1"/>
</dbReference>
<dbReference type="SUPFAM" id="SSF56925">
    <property type="entry name" value="OMPA-like"/>
    <property type="match status" value="1"/>
</dbReference>
<keyword evidence="5" id="KW-1185">Reference proteome</keyword>
<evidence type="ECO:0000259" key="3">
    <source>
        <dbReference type="Pfam" id="PF13505"/>
    </source>
</evidence>
<evidence type="ECO:0000313" key="4">
    <source>
        <dbReference type="EMBL" id="MBT0666268.1"/>
    </source>
</evidence>
<evidence type="ECO:0000313" key="5">
    <source>
        <dbReference type="Proteomes" id="UP000811899"/>
    </source>
</evidence>
<organism evidence="4 5">
    <name type="scientific">Geoanaerobacter pelophilus</name>
    <dbReference type="NCBI Taxonomy" id="60036"/>
    <lineage>
        <taxon>Bacteria</taxon>
        <taxon>Pseudomonadati</taxon>
        <taxon>Thermodesulfobacteriota</taxon>
        <taxon>Desulfuromonadia</taxon>
        <taxon>Geobacterales</taxon>
        <taxon>Geobacteraceae</taxon>
        <taxon>Geoanaerobacter</taxon>
    </lineage>
</organism>
<feature type="domain" description="Outer membrane protein beta-barrel" evidence="3">
    <location>
        <begin position="48"/>
        <end position="194"/>
    </location>
</feature>
<dbReference type="InterPro" id="IPR011250">
    <property type="entry name" value="OMP/PagP_B-barrel"/>
</dbReference>
<dbReference type="InterPro" id="IPR027385">
    <property type="entry name" value="Beta-barrel_OMP"/>
</dbReference>
<keyword evidence="1 2" id="KW-0732">Signal</keyword>
<sequence>MKCLIPVIVAVFVLFTSSVGREAAAADFDWMKKNDQVDTAEKSYGKQYVLFRGGPFFQETPSGMNVGEGAEAGYGIQPLRWLAAEASLGFLQADDYDDNLSNLHRSFQMVPVTGTVRAIFPFKQFDIYALAGGGMYYTMMKVDNRNQDISYADDDKVLLGFHYGGGVSLLLGGVSSVGLEVKRIETKWDALDISGTFLTAYFRMGL</sequence>
<reference evidence="4 5" key="1">
    <citation type="submission" date="2021-05" db="EMBL/GenBank/DDBJ databases">
        <title>The draft genome of Geobacter pelophilus DSM 12255.</title>
        <authorList>
            <person name="Xu Z."/>
            <person name="Masuda Y."/>
            <person name="Itoh H."/>
            <person name="Senoo K."/>
        </authorList>
    </citation>
    <scope>NUCLEOTIDE SEQUENCE [LARGE SCALE GENOMIC DNA]</scope>
    <source>
        <strain evidence="4 5">DSM 12255</strain>
    </source>
</reference>
<dbReference type="Proteomes" id="UP000811899">
    <property type="component" value="Unassembled WGS sequence"/>
</dbReference>
<protein>
    <submittedName>
        <fullName evidence="4">Outer membrane beta-barrel protein</fullName>
    </submittedName>
</protein>
<comment type="caution">
    <text evidence="4">The sequence shown here is derived from an EMBL/GenBank/DDBJ whole genome shotgun (WGS) entry which is preliminary data.</text>
</comment>
<proteinExistence type="predicted"/>
<evidence type="ECO:0000256" key="2">
    <source>
        <dbReference type="SAM" id="SignalP"/>
    </source>
</evidence>